<dbReference type="EnsemblMetazoa" id="XM_030995861">
    <property type="protein sequence ID" value="XP_030851721"/>
    <property type="gene ID" value="LOC105447628"/>
</dbReference>
<dbReference type="KEGG" id="spu:105447628"/>
<dbReference type="RefSeq" id="XP_030851721.1">
    <property type="nucleotide sequence ID" value="XM_030995861.1"/>
</dbReference>
<reference evidence="5" key="1">
    <citation type="submission" date="2015-02" db="EMBL/GenBank/DDBJ databases">
        <title>Genome sequencing for Strongylocentrotus purpuratus.</title>
        <authorList>
            <person name="Murali S."/>
            <person name="Liu Y."/>
            <person name="Vee V."/>
            <person name="English A."/>
            <person name="Wang M."/>
            <person name="Skinner E."/>
            <person name="Han Y."/>
            <person name="Muzny D.M."/>
            <person name="Worley K.C."/>
            <person name="Gibbs R.A."/>
        </authorList>
    </citation>
    <scope>NUCLEOTIDE SEQUENCE</scope>
</reference>
<dbReference type="OMA" id="AKTRIYK"/>
<reference evidence="4" key="2">
    <citation type="submission" date="2021-01" db="UniProtKB">
        <authorList>
            <consortium name="EnsemblMetazoa"/>
        </authorList>
    </citation>
    <scope>IDENTIFICATION</scope>
</reference>
<keyword evidence="5" id="KW-1185">Reference proteome</keyword>
<protein>
    <recommendedName>
        <fullName evidence="3">Ubiquitin-like domain-containing protein</fullName>
    </recommendedName>
</protein>
<accession>A0A7M7T3S5</accession>
<dbReference type="CDD" id="cd17039">
    <property type="entry name" value="Ubl_ubiquitin_like"/>
    <property type="match status" value="2"/>
</dbReference>
<dbReference type="FunFam" id="3.10.20.90:FF:000234">
    <property type="entry name" value="Ubiquitin D"/>
    <property type="match status" value="1"/>
</dbReference>
<dbReference type="OrthoDB" id="756206at2759"/>
<dbReference type="InterPro" id="IPR050158">
    <property type="entry name" value="Ubiquitin_ubiquitin-like"/>
</dbReference>
<feature type="coiled-coil region" evidence="1">
    <location>
        <begin position="71"/>
        <end position="112"/>
    </location>
</feature>
<dbReference type="SUPFAM" id="SSF54236">
    <property type="entry name" value="Ubiquitin-like"/>
    <property type="match status" value="5"/>
</dbReference>
<feature type="region of interest" description="Disordered" evidence="2">
    <location>
        <begin position="311"/>
        <end position="362"/>
    </location>
</feature>
<dbReference type="AlphaFoldDB" id="A0A7M7T3S5"/>
<dbReference type="InterPro" id="IPR000626">
    <property type="entry name" value="Ubiquitin-like_dom"/>
</dbReference>
<evidence type="ECO:0000313" key="5">
    <source>
        <dbReference type="Proteomes" id="UP000007110"/>
    </source>
</evidence>
<feature type="domain" description="Ubiquitin-like" evidence="3">
    <location>
        <begin position="775"/>
        <end position="831"/>
    </location>
</feature>
<keyword evidence="1" id="KW-0175">Coiled coil</keyword>
<dbReference type="SMART" id="SM00213">
    <property type="entry name" value="UBQ"/>
    <property type="match status" value="4"/>
</dbReference>
<dbReference type="Pfam" id="PF00240">
    <property type="entry name" value="ubiquitin"/>
    <property type="match status" value="3"/>
</dbReference>
<evidence type="ECO:0000256" key="2">
    <source>
        <dbReference type="SAM" id="MobiDB-lite"/>
    </source>
</evidence>
<evidence type="ECO:0000259" key="3">
    <source>
        <dbReference type="PROSITE" id="PS50053"/>
    </source>
</evidence>
<dbReference type="InterPro" id="IPR029071">
    <property type="entry name" value="Ubiquitin-like_domsf"/>
</dbReference>
<feature type="domain" description="Ubiquitin-like" evidence="3">
    <location>
        <begin position="631"/>
        <end position="702"/>
    </location>
</feature>
<dbReference type="PROSITE" id="PS50053">
    <property type="entry name" value="UBIQUITIN_2"/>
    <property type="match status" value="3"/>
</dbReference>
<feature type="domain" description="Ubiquitin-like" evidence="3">
    <location>
        <begin position="703"/>
        <end position="771"/>
    </location>
</feature>
<dbReference type="GeneID" id="105447628"/>
<proteinExistence type="predicted"/>
<feature type="compositionally biased region" description="Basic and acidic residues" evidence="2">
    <location>
        <begin position="321"/>
        <end position="362"/>
    </location>
</feature>
<dbReference type="InParanoid" id="A0A7M7T3S5"/>
<organism evidence="4 5">
    <name type="scientific">Strongylocentrotus purpuratus</name>
    <name type="common">Purple sea urchin</name>
    <dbReference type="NCBI Taxonomy" id="7668"/>
    <lineage>
        <taxon>Eukaryota</taxon>
        <taxon>Metazoa</taxon>
        <taxon>Echinodermata</taxon>
        <taxon>Eleutherozoa</taxon>
        <taxon>Echinozoa</taxon>
        <taxon>Echinoidea</taxon>
        <taxon>Euechinoidea</taxon>
        <taxon>Echinacea</taxon>
        <taxon>Camarodonta</taxon>
        <taxon>Echinidea</taxon>
        <taxon>Strongylocentrotidae</taxon>
        <taxon>Strongylocentrotus</taxon>
    </lineage>
</organism>
<dbReference type="PANTHER" id="PTHR10666">
    <property type="entry name" value="UBIQUITIN"/>
    <property type="match status" value="1"/>
</dbReference>
<feature type="compositionally biased region" description="Polar residues" evidence="2">
    <location>
        <begin position="26"/>
        <end position="50"/>
    </location>
</feature>
<sequence>IKKEKGHVSLLKGKLSEVGVGGRGVRQTNGMKGRTNNKGKSGDSLTNGKLSNDGDPFKGPSDGEMDYHSQLDRAVEVIGEANSKIRRTEDRTKALENEKTDLENKLRIALRESYSLRSELETLKQEKEGKNLKEAEQRRSRERKLKGLHEELETKESMMADREIELRRRELELDQRVAKVRRQQADVERQLLEVLDKDKSFEGRVHSQSKKDEELKRRDRALTVRESIIADKEDLLTRNLEELKDKETNLVKAMNDLEKKRETLNNLKRKNDEVALKLSEKKMDIDVKEREVGITLVALRKDEAELLRKEEQLEEMEEDNEQRQAELEEKERGLSQKSRETGEFEKEKKQFSSEKKKWHGEAAKIRNELERERKSLRERDMELKTKERELQIKEKEWRTVKGALDKHLQDQDKIERSIKAIEMEQHRIELAQSVREAEMEQKDKREKLISSMTSKEDELLLKITDLHKKEQHIREREERLKDEEQRSFPLIYRSDNQLRDSGDHEMVLEDVSETQTPSLRQQGKHYSQIPFDNSSTPESGFSDAHPGEYKILQRGTLSAHHRNQAFTVRTGNVKNIGEMKNIIYRREGIPIPWQQFYFNSKLLPDTSLLPPTESLASGVLDLRLALPKGNLTLIVRMNSAISRKIEFDEVETIAAAKTRIYKSEGIPPHQQNLFYGDIELQNKYHLSDYHIHPGTELFLRLRYDIVVVLFHDRLIGLTVEDLDTVASVKGRIYEETRIHVDYQVLTYGATTMADQRPLGHYRVTEGSRIFVSFVLPIVVEPTRETFTLTIDPQAECHKIKEQICKFRGIHVPLQKLVQHGRLLDDQVPIIEELSQGGPVHLHHGNILILDENGKVLMYDVQPWHCVAKVKEIICRKIGVHTRHQHLMHGDQELKTVNRAIKYFGVKRSDFLVLKTEPKAFISDKEGLVQK</sequence>
<name>A0A7M7T3S5_STRPU</name>
<dbReference type="Gene3D" id="3.10.20.90">
    <property type="entry name" value="Phosphatidylinositol 3-kinase Catalytic Subunit, Chain A, domain 1"/>
    <property type="match status" value="4"/>
</dbReference>
<feature type="region of interest" description="Disordered" evidence="2">
    <location>
        <begin position="1"/>
        <end position="71"/>
    </location>
</feature>
<evidence type="ECO:0000313" key="4">
    <source>
        <dbReference type="EnsemblMetazoa" id="XP_030851721"/>
    </source>
</evidence>
<evidence type="ECO:0000256" key="1">
    <source>
        <dbReference type="SAM" id="Coils"/>
    </source>
</evidence>
<dbReference type="Proteomes" id="UP000007110">
    <property type="component" value="Unassembled WGS sequence"/>
</dbReference>